<feature type="transmembrane region" description="Helical" evidence="5">
    <location>
        <begin position="175"/>
        <end position="194"/>
    </location>
</feature>
<sequence>MAEAAGHKTEDFSRLEHLPVTFFAVLMGLFGLALALHAAAGTYDWAEGPARAVLWFGLACFVGIAAVYLLKAFRYPRAVAAEWHHPVKLAFFPTITISMLLMATAIHGYRPDLAEPLWLAGMLGQGGLTIAVISGWISHRAFEVGHLTPAWFIPAVGNVIVPLAGAQMGWIEVSWLFFSAGMIFWLVLLVLVFNRLIFHAPIPARLFPTLVILIAPPAVAFVSYLRLVGGVDAFGHILLNSGYVFAALVLVQVPKLMKLPFALSWWALSFPLAALSVASFVYGREAGSDAHVAIGLVVLAALIGVVAGLLYRTGLAILRDEICRPE</sequence>
<dbReference type="Gene3D" id="1.50.10.150">
    <property type="entry name" value="Voltage-dependent anion channel"/>
    <property type="match status" value="1"/>
</dbReference>
<feature type="transmembrane region" description="Helical" evidence="5">
    <location>
        <begin position="90"/>
        <end position="110"/>
    </location>
</feature>
<dbReference type="InterPro" id="IPR052951">
    <property type="entry name" value="Tellurite_res_ion_channel"/>
</dbReference>
<feature type="transmembrane region" description="Helical" evidence="5">
    <location>
        <begin position="233"/>
        <end position="251"/>
    </location>
</feature>
<reference evidence="6 7" key="1">
    <citation type="submission" date="2018-05" db="EMBL/GenBank/DDBJ databases">
        <title>Genomic Encyclopedia of Type Strains, Phase IV (KMG-IV): sequencing the most valuable type-strain genomes for metagenomic binning, comparative biology and taxonomic classification.</title>
        <authorList>
            <person name="Goeker M."/>
        </authorList>
    </citation>
    <scope>NUCLEOTIDE SEQUENCE [LARGE SCALE GENOMIC DNA]</scope>
    <source>
        <strain evidence="6 7">DSM 16097</strain>
    </source>
</reference>
<protein>
    <submittedName>
        <fullName evidence="6">Tellurite resistance protein</fullName>
    </submittedName>
</protein>
<accession>A0A316GPW4</accession>
<dbReference type="GO" id="GO:0046583">
    <property type="term" value="F:monoatomic cation efflux transmembrane transporter activity"/>
    <property type="evidence" value="ECO:0007669"/>
    <property type="project" value="TreeGrafter"/>
</dbReference>
<keyword evidence="2 5" id="KW-0812">Transmembrane</keyword>
<feature type="transmembrane region" description="Helical" evidence="5">
    <location>
        <begin position="290"/>
        <end position="311"/>
    </location>
</feature>
<dbReference type="InterPro" id="IPR004695">
    <property type="entry name" value="SLAC1/Mae1/Ssu1/TehA"/>
</dbReference>
<dbReference type="Proteomes" id="UP000245708">
    <property type="component" value="Unassembled WGS sequence"/>
</dbReference>
<evidence type="ECO:0000256" key="4">
    <source>
        <dbReference type="ARBA" id="ARBA00023136"/>
    </source>
</evidence>
<dbReference type="PANTHER" id="PTHR37955">
    <property type="entry name" value="TELLURITE RESISTANCE PROTEIN TEHA"/>
    <property type="match status" value="1"/>
</dbReference>
<dbReference type="RefSeq" id="WP_109665431.1">
    <property type="nucleotide sequence ID" value="NZ_QGGW01000001.1"/>
</dbReference>
<evidence type="ECO:0000256" key="2">
    <source>
        <dbReference type="ARBA" id="ARBA00022692"/>
    </source>
</evidence>
<feature type="transmembrane region" description="Helical" evidence="5">
    <location>
        <begin position="116"/>
        <end position="137"/>
    </location>
</feature>
<dbReference type="CDD" id="cd09323">
    <property type="entry name" value="TDT_SLAC1_like"/>
    <property type="match status" value="1"/>
</dbReference>
<dbReference type="Pfam" id="PF03595">
    <property type="entry name" value="SLAC1"/>
    <property type="match status" value="1"/>
</dbReference>
<evidence type="ECO:0000313" key="7">
    <source>
        <dbReference type="Proteomes" id="UP000245708"/>
    </source>
</evidence>
<feature type="transmembrane region" description="Helical" evidence="5">
    <location>
        <begin position="52"/>
        <end position="70"/>
    </location>
</feature>
<dbReference type="GO" id="GO:0005886">
    <property type="term" value="C:plasma membrane"/>
    <property type="evidence" value="ECO:0007669"/>
    <property type="project" value="TreeGrafter"/>
</dbReference>
<feature type="transmembrane region" description="Helical" evidence="5">
    <location>
        <begin position="263"/>
        <end position="284"/>
    </location>
</feature>
<keyword evidence="7" id="KW-1185">Reference proteome</keyword>
<evidence type="ECO:0000256" key="3">
    <source>
        <dbReference type="ARBA" id="ARBA00022989"/>
    </source>
</evidence>
<dbReference type="InterPro" id="IPR038665">
    <property type="entry name" value="Voltage-dep_anion_channel_sf"/>
</dbReference>
<gene>
    <name evidence="6" type="ORF">C7455_101698</name>
</gene>
<proteinExistence type="predicted"/>
<keyword evidence="4 5" id="KW-0472">Membrane</keyword>
<dbReference type="OrthoDB" id="958273at2"/>
<feature type="transmembrane region" description="Helical" evidence="5">
    <location>
        <begin position="20"/>
        <end position="40"/>
    </location>
</feature>
<dbReference type="EMBL" id="QGGW01000001">
    <property type="protein sequence ID" value="PWK62668.1"/>
    <property type="molecule type" value="Genomic_DNA"/>
</dbReference>
<comment type="subcellular location">
    <subcellularLocation>
        <location evidence="1">Membrane</location>
        <topology evidence="1">Multi-pass membrane protein</topology>
    </subcellularLocation>
</comment>
<feature type="transmembrane region" description="Helical" evidence="5">
    <location>
        <begin position="149"/>
        <end position="169"/>
    </location>
</feature>
<name>A0A316GPW4_9RHOB</name>
<dbReference type="PANTHER" id="PTHR37955:SF1">
    <property type="entry name" value="DEP DOMAIN-CONTAINING PROTEIN"/>
    <property type="match status" value="1"/>
</dbReference>
<comment type="caution">
    <text evidence="6">The sequence shown here is derived from an EMBL/GenBank/DDBJ whole genome shotgun (WGS) entry which is preliminary data.</text>
</comment>
<feature type="transmembrane region" description="Helical" evidence="5">
    <location>
        <begin position="206"/>
        <end position="227"/>
    </location>
</feature>
<dbReference type="AlphaFoldDB" id="A0A316GPW4"/>
<evidence type="ECO:0000256" key="5">
    <source>
        <dbReference type="SAM" id="Phobius"/>
    </source>
</evidence>
<keyword evidence="3 5" id="KW-1133">Transmembrane helix</keyword>
<evidence type="ECO:0000256" key="1">
    <source>
        <dbReference type="ARBA" id="ARBA00004141"/>
    </source>
</evidence>
<evidence type="ECO:0000313" key="6">
    <source>
        <dbReference type="EMBL" id="PWK62668.1"/>
    </source>
</evidence>
<organism evidence="6 7">
    <name type="scientific">Roseicyclus mahoneyensis</name>
    <dbReference type="NCBI Taxonomy" id="164332"/>
    <lineage>
        <taxon>Bacteria</taxon>
        <taxon>Pseudomonadati</taxon>
        <taxon>Pseudomonadota</taxon>
        <taxon>Alphaproteobacteria</taxon>
        <taxon>Rhodobacterales</taxon>
        <taxon>Roseobacteraceae</taxon>
        <taxon>Roseicyclus</taxon>
    </lineage>
</organism>